<reference evidence="2" key="1">
    <citation type="journal article" date="2023" name="Science">
        <title>Genome structures resolve the early diversification of teleost fishes.</title>
        <authorList>
            <person name="Parey E."/>
            <person name="Louis A."/>
            <person name="Montfort J."/>
            <person name="Bouchez O."/>
            <person name="Roques C."/>
            <person name="Iampietro C."/>
            <person name="Lluch J."/>
            <person name="Castinel A."/>
            <person name="Donnadieu C."/>
            <person name="Desvignes T."/>
            <person name="Floi Bucao C."/>
            <person name="Jouanno E."/>
            <person name="Wen M."/>
            <person name="Mejri S."/>
            <person name="Dirks R."/>
            <person name="Jansen H."/>
            <person name="Henkel C."/>
            <person name="Chen W.J."/>
            <person name="Zahm M."/>
            <person name="Cabau C."/>
            <person name="Klopp C."/>
            <person name="Thompson A.W."/>
            <person name="Robinson-Rechavi M."/>
            <person name="Braasch I."/>
            <person name="Lecointre G."/>
            <person name="Bobe J."/>
            <person name="Postlethwait J.H."/>
            <person name="Berthelot C."/>
            <person name="Roest Crollius H."/>
            <person name="Guiguen Y."/>
        </authorList>
    </citation>
    <scope>NUCLEOTIDE SEQUENCE</scope>
    <source>
        <strain evidence="2">NC1722</strain>
    </source>
</reference>
<organism evidence="2 3">
    <name type="scientific">Aldrovandia affinis</name>
    <dbReference type="NCBI Taxonomy" id="143900"/>
    <lineage>
        <taxon>Eukaryota</taxon>
        <taxon>Metazoa</taxon>
        <taxon>Chordata</taxon>
        <taxon>Craniata</taxon>
        <taxon>Vertebrata</taxon>
        <taxon>Euteleostomi</taxon>
        <taxon>Actinopterygii</taxon>
        <taxon>Neopterygii</taxon>
        <taxon>Teleostei</taxon>
        <taxon>Notacanthiformes</taxon>
        <taxon>Halosauridae</taxon>
        <taxon>Aldrovandia</taxon>
    </lineage>
</organism>
<gene>
    <name evidence="2" type="ORF">AAFF_G00140330</name>
</gene>
<dbReference type="AlphaFoldDB" id="A0AAD7TCA8"/>
<protein>
    <submittedName>
        <fullName evidence="2">Uncharacterized protein</fullName>
    </submittedName>
</protein>
<dbReference type="Proteomes" id="UP001221898">
    <property type="component" value="Unassembled WGS sequence"/>
</dbReference>
<keyword evidence="3" id="KW-1185">Reference proteome</keyword>
<feature type="compositionally biased region" description="Polar residues" evidence="1">
    <location>
        <begin position="40"/>
        <end position="53"/>
    </location>
</feature>
<feature type="compositionally biased region" description="Polar residues" evidence="1">
    <location>
        <begin position="1"/>
        <end position="29"/>
    </location>
</feature>
<dbReference type="EMBL" id="JAINUG010000002">
    <property type="protein sequence ID" value="KAJ8418324.1"/>
    <property type="molecule type" value="Genomic_DNA"/>
</dbReference>
<evidence type="ECO:0000256" key="1">
    <source>
        <dbReference type="SAM" id="MobiDB-lite"/>
    </source>
</evidence>
<comment type="caution">
    <text evidence="2">The sequence shown here is derived from an EMBL/GenBank/DDBJ whole genome shotgun (WGS) entry which is preliminary data.</text>
</comment>
<name>A0AAD7TCA8_9TELE</name>
<evidence type="ECO:0000313" key="3">
    <source>
        <dbReference type="Proteomes" id="UP001221898"/>
    </source>
</evidence>
<accession>A0AAD7TCA8</accession>
<sequence>MWQQSQFAQESHASEVHNSQRALEKSPQSPELKELFSFHQPISSSRTNTTARSPDTLPRGPQYLQTLGGDVVNEPAGRSPSLEQTLAEEPCLRRCQATPRTGAELPASCARLHLHLLQHEMTGSVDDNDLRQNSDVKPRTRHTTASGDLLSMVWRI</sequence>
<evidence type="ECO:0000313" key="2">
    <source>
        <dbReference type="EMBL" id="KAJ8418324.1"/>
    </source>
</evidence>
<feature type="region of interest" description="Disordered" evidence="1">
    <location>
        <begin position="1"/>
        <end position="86"/>
    </location>
</feature>
<proteinExistence type="predicted"/>